<reference evidence="1 2" key="1">
    <citation type="journal article" date="2018" name="Int. J. Syst. Evol. Microbiol.">
        <title>Parvibium lacunae gen. nov., sp. nov., a new member of the family Alcaligenaceae isolated from a freshwater pond.</title>
        <authorList>
            <person name="Chen W.M."/>
            <person name="Xie P.B."/>
            <person name="Hsu M.Y."/>
            <person name="Sheu S.Y."/>
        </authorList>
    </citation>
    <scope>NUCLEOTIDE SEQUENCE [LARGE SCALE GENOMIC DNA]</scope>
    <source>
        <strain evidence="1 2">KMB9</strain>
    </source>
</reference>
<evidence type="ECO:0000313" key="2">
    <source>
        <dbReference type="Proteomes" id="UP000252357"/>
    </source>
</evidence>
<dbReference type="OrthoDB" id="6816093at2"/>
<dbReference type="EMBL" id="QPGB01000001">
    <property type="protein sequence ID" value="RCS59719.1"/>
    <property type="molecule type" value="Genomic_DNA"/>
</dbReference>
<dbReference type="Proteomes" id="UP000252357">
    <property type="component" value="Unassembled WGS sequence"/>
</dbReference>
<accession>A0A368L905</accession>
<proteinExistence type="predicted"/>
<keyword evidence="2" id="KW-1185">Reference proteome</keyword>
<dbReference type="RefSeq" id="WP_114401866.1">
    <property type="nucleotide sequence ID" value="NZ_QPGB01000001.1"/>
</dbReference>
<sequence>MYNFGVGSVILKRTKDAAGNTIAIPQAEQLLALQEIELGIDIELKQLKGSGVFPLAVAQAGGKIEVKAKVGDINTSAFETLWGEAAQATSTLVQQGEACSVPANSPYTITVAPPLSGTFQEDLGLIDVATGQPLRRVTATPAAGEYSVSAGVYTLHSSAAGKALLRSYEYTTTSAGAKTYNINNRLMGASPRFSIVMCNRFDGKTVAVKLHSCVSSKFMLPFKSDDFAQQPFEAQAFDNGAGSVGYLSFW</sequence>
<dbReference type="AlphaFoldDB" id="A0A368L905"/>
<evidence type="ECO:0000313" key="1">
    <source>
        <dbReference type="EMBL" id="RCS59719.1"/>
    </source>
</evidence>
<organism evidence="1 2">
    <name type="scientific">Parvibium lacunae</name>
    <dbReference type="NCBI Taxonomy" id="1888893"/>
    <lineage>
        <taxon>Bacteria</taxon>
        <taxon>Pseudomonadati</taxon>
        <taxon>Pseudomonadota</taxon>
        <taxon>Betaproteobacteria</taxon>
        <taxon>Burkholderiales</taxon>
        <taxon>Alcaligenaceae</taxon>
        <taxon>Parvibium</taxon>
    </lineage>
</organism>
<gene>
    <name evidence="1" type="ORF">DU000_03150</name>
</gene>
<protein>
    <submittedName>
        <fullName evidence="1">Uncharacterized protein</fullName>
    </submittedName>
</protein>
<name>A0A368L905_9BURK</name>
<comment type="caution">
    <text evidence="1">The sequence shown here is derived from an EMBL/GenBank/DDBJ whole genome shotgun (WGS) entry which is preliminary data.</text>
</comment>